<evidence type="ECO:0000256" key="1">
    <source>
        <dbReference type="SAM" id="SignalP"/>
    </source>
</evidence>
<dbReference type="OrthoDB" id="5397223at2"/>
<evidence type="ECO:0008006" key="4">
    <source>
        <dbReference type="Google" id="ProtNLM"/>
    </source>
</evidence>
<evidence type="ECO:0000313" key="3">
    <source>
        <dbReference type="Proteomes" id="UP000324159"/>
    </source>
</evidence>
<feature type="chain" id="PRO_5022827660" description="YtkA-like protein" evidence="1">
    <location>
        <begin position="24"/>
        <end position="186"/>
    </location>
</feature>
<dbReference type="AlphaFoldDB" id="A0A5D3WHB8"/>
<accession>A0A5D3WHB8</accession>
<dbReference type="Proteomes" id="UP000324159">
    <property type="component" value="Unassembled WGS sequence"/>
</dbReference>
<protein>
    <recommendedName>
        <fullName evidence="4">YtkA-like protein</fullName>
    </recommendedName>
</protein>
<proteinExistence type="predicted"/>
<evidence type="ECO:0000313" key="2">
    <source>
        <dbReference type="EMBL" id="TYO98249.1"/>
    </source>
</evidence>
<reference evidence="2 3" key="1">
    <citation type="submission" date="2019-07" db="EMBL/GenBank/DDBJ databases">
        <title>Genomic Encyclopedia of Type Strains, Phase IV (KMG-IV): sequencing the most valuable type-strain genomes for metagenomic binning, comparative biology and taxonomic classification.</title>
        <authorList>
            <person name="Goeker M."/>
        </authorList>
    </citation>
    <scope>NUCLEOTIDE SEQUENCE [LARGE SCALE GENOMIC DNA]</scope>
    <source>
        <strain evidence="2 3">SS015</strain>
    </source>
</reference>
<gene>
    <name evidence="2" type="ORF">EDC39_10744</name>
</gene>
<organism evidence="2 3">
    <name type="scientific">Geothermobacter ehrlichii</name>
    <dbReference type="NCBI Taxonomy" id="213224"/>
    <lineage>
        <taxon>Bacteria</taxon>
        <taxon>Pseudomonadati</taxon>
        <taxon>Thermodesulfobacteriota</taxon>
        <taxon>Desulfuromonadia</taxon>
        <taxon>Desulfuromonadales</taxon>
        <taxon>Geothermobacteraceae</taxon>
        <taxon>Geothermobacter</taxon>
    </lineage>
</organism>
<sequence length="186" mass="20074">MKNAARILLIAIFTLMLPLVAVADKEMDHGMMKDAGHHGKMEGMDHDGMKGMDHDGMKGMKMGAGMLMLGTESEDGVEAMAHAKVYDEAARASMEKMGMSATHHFMIMFKDEKTGAPVTGGLVAVKIKPKNGEAGKAIKLMPMKMGMGEGFGGDINLPAPGEYEIKVGSKLADGKKRQFKFEIRVE</sequence>
<keyword evidence="3" id="KW-1185">Reference proteome</keyword>
<dbReference type="RefSeq" id="WP_148896021.1">
    <property type="nucleotide sequence ID" value="NZ_VNIB01000007.1"/>
</dbReference>
<comment type="caution">
    <text evidence="2">The sequence shown here is derived from an EMBL/GenBank/DDBJ whole genome shotgun (WGS) entry which is preliminary data.</text>
</comment>
<name>A0A5D3WHB8_9BACT</name>
<dbReference type="EMBL" id="VNIB01000007">
    <property type="protein sequence ID" value="TYO98249.1"/>
    <property type="molecule type" value="Genomic_DNA"/>
</dbReference>
<feature type="signal peptide" evidence="1">
    <location>
        <begin position="1"/>
        <end position="23"/>
    </location>
</feature>
<keyword evidence="1" id="KW-0732">Signal</keyword>